<dbReference type="CDD" id="cd04193">
    <property type="entry name" value="UDPGlcNAc_PPase"/>
    <property type="match status" value="1"/>
</dbReference>
<keyword evidence="4" id="KW-0808">Transferase</keyword>
<keyword evidence="5" id="KW-0548">Nucleotidyltransferase</keyword>
<evidence type="ECO:0000256" key="5">
    <source>
        <dbReference type="ARBA" id="ARBA00022695"/>
    </source>
</evidence>
<dbReference type="PANTHER" id="PTHR11952:SF2">
    <property type="entry name" value="LD24639P"/>
    <property type="match status" value="1"/>
</dbReference>
<dbReference type="InterPro" id="IPR029044">
    <property type="entry name" value="Nucleotide-diphossugar_trans"/>
</dbReference>
<evidence type="ECO:0000313" key="7">
    <source>
        <dbReference type="EMBL" id="KAF3428629.1"/>
    </source>
</evidence>
<comment type="pathway">
    <text evidence="1">Nucleotide-sugar biosynthesis; UDP-N-acetyl-alpha-D-glucosamine biosynthesis; UDP-N-acetyl-alpha-D-glucosamine from N-acetyl-alpha-D-glucosamine 1-phosphate: step 1/1.</text>
</comment>
<dbReference type="EC" id="2.7.7.23" evidence="3"/>
<sequence length="477" mass="53821">MESVRRKLIEYNQEHLLKFWDQLSDREREDLCQDISELDLTDVTLCFDKAVYALTKMQSMLDDKLTPIPKESIASVRTTDKEQLRVYEKLGLQEIADGKVAVLLMAGGQGTRLGVSYPKGMYNVGLPSGKTLFQLQAERILRLQSMARKKCGKDGEITWYICFKLLLYILTSEATHDTTVSFLQKHNYFDLKEKNVQAFKQGMLPCFTLDGKIILDKKYKISKAPDGNGGLYRALKTQGILDDMVQRGIRSVHVHSVDNILIKVADPIFIGYCLSLCTDCGVKVIEKSSPNEPVGVVCKVDDIYKVVEYSEISQETAKLRSNDGQLMYNAANICNHYFTVDFLHDIVTNHENEMELHAAKKKIPYVDEEGNRNEPKSPNGIKIEKFVFDVFKFAKQLTVWEGVREEDFSPLKNADSVGQDCPSTARNDVLKLHKKWLLNAGATFVADDVEVSPLLSYAGENLDHVQGLSLEGPCVLI</sequence>
<reference evidence="7" key="1">
    <citation type="submission" date="2019-11" db="EMBL/GenBank/DDBJ databases">
        <title>The nuclear and mitochondrial genomes of Frieseomelitta varia - a highly eusocial stingless bee (Meliponini) with a permanently sterile worker caste.</title>
        <authorList>
            <person name="Freitas F.C.P."/>
            <person name="Lourenco A.P."/>
            <person name="Nunes F.M.F."/>
            <person name="Paschoal A.R."/>
            <person name="Abreu F.C.P."/>
            <person name="Barbin F.O."/>
            <person name="Bataglia L."/>
            <person name="Cardoso-Junior C.A.M."/>
            <person name="Cervoni M.S."/>
            <person name="Silva S.R."/>
            <person name="Dalarmi F."/>
            <person name="Del Lama M.A."/>
            <person name="Depintor T.S."/>
            <person name="Ferreira K.M."/>
            <person name="Goria P.S."/>
            <person name="Jaskot M.C."/>
            <person name="Lago D.C."/>
            <person name="Luna-Lucena D."/>
            <person name="Moda L.M."/>
            <person name="Nascimento L."/>
            <person name="Pedrino M."/>
            <person name="Rabico F.O."/>
            <person name="Sanches F.C."/>
            <person name="Santos D.E."/>
            <person name="Santos C.G."/>
            <person name="Vieira J."/>
            <person name="Lopes T.F."/>
            <person name="Barchuk A.R."/>
            <person name="Hartfelder K."/>
            <person name="Simoes Z.L.P."/>
            <person name="Bitondi M.M.G."/>
            <person name="Pinheiro D.G."/>
        </authorList>
    </citation>
    <scope>NUCLEOTIDE SEQUENCE</scope>
    <source>
        <strain evidence="7">USP_RPSP 00005682</strain>
        <tissue evidence="7">Whole individual</tissue>
    </source>
</reference>
<organism evidence="7 8">
    <name type="scientific">Frieseomelitta varia</name>
    <dbReference type="NCBI Taxonomy" id="561572"/>
    <lineage>
        <taxon>Eukaryota</taxon>
        <taxon>Metazoa</taxon>
        <taxon>Ecdysozoa</taxon>
        <taxon>Arthropoda</taxon>
        <taxon>Hexapoda</taxon>
        <taxon>Insecta</taxon>
        <taxon>Pterygota</taxon>
        <taxon>Neoptera</taxon>
        <taxon>Endopterygota</taxon>
        <taxon>Hymenoptera</taxon>
        <taxon>Apocrita</taxon>
        <taxon>Aculeata</taxon>
        <taxon>Apoidea</taxon>
        <taxon>Anthophila</taxon>
        <taxon>Apidae</taxon>
        <taxon>Frieseomelitta</taxon>
    </lineage>
</organism>
<gene>
    <name evidence="7" type="ORF">E2986_01806</name>
</gene>
<evidence type="ECO:0000256" key="6">
    <source>
        <dbReference type="ARBA" id="ARBA00048493"/>
    </source>
</evidence>
<dbReference type="Proteomes" id="UP000655588">
    <property type="component" value="Unassembled WGS sequence"/>
</dbReference>
<evidence type="ECO:0000256" key="1">
    <source>
        <dbReference type="ARBA" id="ARBA00005208"/>
    </source>
</evidence>
<dbReference type="AlphaFoldDB" id="A0A833RGY9"/>
<evidence type="ECO:0000256" key="3">
    <source>
        <dbReference type="ARBA" id="ARBA00012457"/>
    </source>
</evidence>
<dbReference type="PANTHER" id="PTHR11952">
    <property type="entry name" value="UDP- GLUCOSE PYROPHOSPHORYLASE"/>
    <property type="match status" value="1"/>
</dbReference>
<dbReference type="FunFam" id="3.90.550.10:FF:000075">
    <property type="entry name" value="Probable UDP-N-acetylglucosamine pyrophosphorylase"/>
    <property type="match status" value="1"/>
</dbReference>
<keyword evidence="8" id="KW-1185">Reference proteome</keyword>
<comment type="similarity">
    <text evidence="2">Belongs to the UDPGP type 1 family.</text>
</comment>
<accession>A0A833RGY9</accession>
<comment type="caution">
    <text evidence="7">The sequence shown here is derived from an EMBL/GenBank/DDBJ whole genome shotgun (WGS) entry which is preliminary data.</text>
</comment>
<dbReference type="Gene3D" id="3.90.550.10">
    <property type="entry name" value="Spore Coat Polysaccharide Biosynthesis Protein SpsA, Chain A"/>
    <property type="match status" value="1"/>
</dbReference>
<evidence type="ECO:0000313" key="8">
    <source>
        <dbReference type="Proteomes" id="UP000655588"/>
    </source>
</evidence>
<dbReference type="GO" id="GO:0006048">
    <property type="term" value="P:UDP-N-acetylglucosamine biosynthetic process"/>
    <property type="evidence" value="ECO:0007669"/>
    <property type="project" value="TreeGrafter"/>
</dbReference>
<dbReference type="GO" id="GO:0003977">
    <property type="term" value="F:UDP-N-acetylglucosamine diphosphorylase activity"/>
    <property type="evidence" value="ECO:0007669"/>
    <property type="project" value="UniProtKB-EC"/>
</dbReference>
<dbReference type="SUPFAM" id="SSF53448">
    <property type="entry name" value="Nucleotide-diphospho-sugar transferases"/>
    <property type="match status" value="1"/>
</dbReference>
<name>A0A833RGY9_9HYME</name>
<protein>
    <recommendedName>
        <fullName evidence="3">UDP-N-acetylglucosamine diphosphorylase</fullName>
        <ecNumber evidence="3">2.7.7.23</ecNumber>
    </recommendedName>
</protein>
<evidence type="ECO:0000256" key="2">
    <source>
        <dbReference type="ARBA" id="ARBA00010401"/>
    </source>
</evidence>
<dbReference type="InterPro" id="IPR002618">
    <property type="entry name" value="UDPGP_fam"/>
</dbReference>
<comment type="catalytic activity">
    <reaction evidence="6">
        <text>N-acetyl-alpha-D-glucosamine 1-phosphate + UTP + H(+) = UDP-N-acetyl-alpha-D-glucosamine + diphosphate</text>
        <dbReference type="Rhea" id="RHEA:13509"/>
        <dbReference type="ChEBI" id="CHEBI:15378"/>
        <dbReference type="ChEBI" id="CHEBI:33019"/>
        <dbReference type="ChEBI" id="CHEBI:46398"/>
        <dbReference type="ChEBI" id="CHEBI:57705"/>
        <dbReference type="ChEBI" id="CHEBI:57776"/>
        <dbReference type="EC" id="2.7.7.23"/>
    </reaction>
</comment>
<proteinExistence type="inferred from homology"/>
<dbReference type="InterPro" id="IPR039741">
    <property type="entry name" value="UDP-sugar_pyrophosphorylase"/>
</dbReference>
<evidence type="ECO:0000256" key="4">
    <source>
        <dbReference type="ARBA" id="ARBA00022679"/>
    </source>
</evidence>
<dbReference type="EMBL" id="WNWW01000208">
    <property type="protein sequence ID" value="KAF3428629.1"/>
    <property type="molecule type" value="Genomic_DNA"/>
</dbReference>
<dbReference type="Pfam" id="PF01704">
    <property type="entry name" value="UDPGP"/>
    <property type="match status" value="1"/>
</dbReference>